<dbReference type="SUPFAM" id="SSF81383">
    <property type="entry name" value="F-box domain"/>
    <property type="match status" value="1"/>
</dbReference>
<dbReference type="Pfam" id="PF12937">
    <property type="entry name" value="F-box-like"/>
    <property type="match status" value="1"/>
</dbReference>
<sequence length="667" mass="77758">MQYKVDTLPSEILTTIFASLPKETLFICLCVCKSWFHSASQIYYRRFYINNSNKDGDITKLAQYINSIPVLSIGYNVKSIQIDGQQQIKGRIILRTKTTPSSKQELQILLQLCPNLQELAFSINSIYWKHIYEMDHHNGSMIRPRRVYTVGKQRCYEEEYFYKVAHQFRSSISELDIHCSCDESIHSNFGSLYSYLADFPLLRSLSIKSGSQRYIIYFQKLLETSPHLKKLSFQLDHPFFELPLTVEKDYQLWSEYPSMQELDIYISNFGVQQLQYIIQRFTRLKKFSLRINQNDDYQMKQWKDEKINDLKSVIQFFKHDFIKFLADLDSLHLYFNIHNQSYIENLLELFYLPCSISKISPNIFVNAVYEVHHGRTERTQIELSKQKKGQIQSINYTFVRDFSVTDPLLDEEHVEPTQPLPYISHLKSYGQLLQSLSITITVQEKHEEASDIDLVLRLCPNLQELAIVLERSPVTYFSHDASFIHIQHPPSLCWNYNSCTALSSKLSSLTIKGMTINSELLNTLALHHPNLKNLSLINCSSEFSTDIIEPNAPKDSRISTFVYDLSNLHLDSLVFDIFTHRCSKKLVSSMICIVVEKEDRTCNHYLAKQQKHQVAGELFKSITGSHYEDLVSDTELAMTVLWFKVQSLNELELQAGRNQSYIKKILY</sequence>
<dbReference type="InterPro" id="IPR032675">
    <property type="entry name" value="LRR_dom_sf"/>
</dbReference>
<gene>
    <name evidence="2" type="ORF">INT46_005080</name>
</gene>
<comment type="caution">
    <text evidence="2">The sequence shown here is derived from an EMBL/GenBank/DDBJ whole genome shotgun (WGS) entry which is preliminary data.</text>
</comment>
<accession>A0A8H7V3Z5</accession>
<dbReference type="InterPro" id="IPR036047">
    <property type="entry name" value="F-box-like_dom_sf"/>
</dbReference>
<organism evidence="2 3">
    <name type="scientific">Mucor plumbeus</name>
    <dbReference type="NCBI Taxonomy" id="97098"/>
    <lineage>
        <taxon>Eukaryota</taxon>
        <taxon>Fungi</taxon>
        <taxon>Fungi incertae sedis</taxon>
        <taxon>Mucoromycota</taxon>
        <taxon>Mucoromycotina</taxon>
        <taxon>Mucoromycetes</taxon>
        <taxon>Mucorales</taxon>
        <taxon>Mucorineae</taxon>
        <taxon>Mucoraceae</taxon>
        <taxon>Mucor</taxon>
    </lineage>
</organism>
<name>A0A8H7V3Z5_9FUNG</name>
<evidence type="ECO:0000259" key="1">
    <source>
        <dbReference type="PROSITE" id="PS50181"/>
    </source>
</evidence>
<dbReference type="SUPFAM" id="SSF52047">
    <property type="entry name" value="RNI-like"/>
    <property type="match status" value="1"/>
</dbReference>
<feature type="domain" description="F-box" evidence="1">
    <location>
        <begin position="2"/>
        <end position="47"/>
    </location>
</feature>
<keyword evidence="3" id="KW-1185">Reference proteome</keyword>
<proteinExistence type="predicted"/>
<dbReference type="Gene3D" id="3.80.10.10">
    <property type="entry name" value="Ribonuclease Inhibitor"/>
    <property type="match status" value="2"/>
</dbReference>
<dbReference type="EMBL" id="JAEPRC010000256">
    <property type="protein sequence ID" value="KAG2202523.1"/>
    <property type="molecule type" value="Genomic_DNA"/>
</dbReference>
<dbReference type="InterPro" id="IPR001810">
    <property type="entry name" value="F-box_dom"/>
</dbReference>
<dbReference type="PROSITE" id="PS50181">
    <property type="entry name" value="FBOX"/>
    <property type="match status" value="1"/>
</dbReference>
<dbReference type="OrthoDB" id="2268330at2759"/>
<evidence type="ECO:0000313" key="2">
    <source>
        <dbReference type="EMBL" id="KAG2202523.1"/>
    </source>
</evidence>
<dbReference type="SMART" id="SM00256">
    <property type="entry name" value="FBOX"/>
    <property type="match status" value="1"/>
</dbReference>
<dbReference type="Proteomes" id="UP000650833">
    <property type="component" value="Unassembled WGS sequence"/>
</dbReference>
<reference evidence="2" key="1">
    <citation type="submission" date="2020-12" db="EMBL/GenBank/DDBJ databases">
        <title>Metabolic potential, ecology and presence of endohyphal bacteria is reflected in genomic diversity of Mucoromycotina.</title>
        <authorList>
            <person name="Muszewska A."/>
            <person name="Okrasinska A."/>
            <person name="Steczkiewicz K."/>
            <person name="Drgas O."/>
            <person name="Orlowska M."/>
            <person name="Perlinska-Lenart U."/>
            <person name="Aleksandrzak-Piekarczyk T."/>
            <person name="Szatraj K."/>
            <person name="Zielenkiewicz U."/>
            <person name="Pilsyk S."/>
            <person name="Malc E."/>
            <person name="Mieczkowski P."/>
            <person name="Kruszewska J.S."/>
            <person name="Biernat P."/>
            <person name="Pawlowska J."/>
        </authorList>
    </citation>
    <scope>NUCLEOTIDE SEQUENCE</scope>
    <source>
        <strain evidence="2">CBS 226.32</strain>
    </source>
</reference>
<protein>
    <recommendedName>
        <fullName evidence="1">F-box domain-containing protein</fullName>
    </recommendedName>
</protein>
<evidence type="ECO:0000313" key="3">
    <source>
        <dbReference type="Proteomes" id="UP000650833"/>
    </source>
</evidence>
<dbReference type="AlphaFoldDB" id="A0A8H7V3Z5"/>